<keyword evidence="4 6" id="KW-0238">DNA-binding</keyword>
<dbReference type="GO" id="GO:0006352">
    <property type="term" value="P:DNA-templated transcription initiation"/>
    <property type="evidence" value="ECO:0007669"/>
    <property type="project" value="InterPro"/>
</dbReference>
<dbReference type="EMBL" id="NIDE01000014">
    <property type="protein sequence ID" value="OWK37972.1"/>
    <property type="molecule type" value="Genomic_DNA"/>
</dbReference>
<dbReference type="Proteomes" id="UP000214646">
    <property type="component" value="Unassembled WGS sequence"/>
</dbReference>
<dbReference type="InterPro" id="IPR013249">
    <property type="entry name" value="RNA_pol_sigma70_r4_t2"/>
</dbReference>
<feature type="domain" description="RNA polymerase sigma factor 70 region 4 type 2" evidence="9">
    <location>
        <begin position="127"/>
        <end position="178"/>
    </location>
</feature>
<comment type="similarity">
    <text evidence="1 6">Belongs to the sigma-70 factor family. ECF subfamily.</text>
</comment>
<evidence type="ECO:0000256" key="4">
    <source>
        <dbReference type="ARBA" id="ARBA00023125"/>
    </source>
</evidence>
<dbReference type="CDD" id="cd06171">
    <property type="entry name" value="Sigma70_r4"/>
    <property type="match status" value="1"/>
</dbReference>
<dbReference type="GO" id="GO:0003677">
    <property type="term" value="F:DNA binding"/>
    <property type="evidence" value="ECO:0007669"/>
    <property type="project" value="UniProtKB-KW"/>
</dbReference>
<evidence type="ECO:0000256" key="5">
    <source>
        <dbReference type="ARBA" id="ARBA00023163"/>
    </source>
</evidence>
<gene>
    <name evidence="10" type="ORF">FRUB_07092</name>
</gene>
<dbReference type="InterPro" id="IPR014284">
    <property type="entry name" value="RNA_pol_sigma-70_dom"/>
</dbReference>
<protein>
    <recommendedName>
        <fullName evidence="6">RNA polymerase sigma factor</fullName>
    </recommendedName>
</protein>
<keyword evidence="2 6" id="KW-0805">Transcription regulation</keyword>
<dbReference type="InterPro" id="IPR013325">
    <property type="entry name" value="RNA_pol_sigma_r2"/>
</dbReference>
<dbReference type="PANTHER" id="PTHR43133">
    <property type="entry name" value="RNA POLYMERASE ECF-TYPE SIGMA FACTO"/>
    <property type="match status" value="1"/>
</dbReference>
<dbReference type="Gene3D" id="1.10.1740.10">
    <property type="match status" value="1"/>
</dbReference>
<dbReference type="InterPro" id="IPR039425">
    <property type="entry name" value="RNA_pol_sigma-70-like"/>
</dbReference>
<evidence type="ECO:0000256" key="7">
    <source>
        <dbReference type="SAM" id="MobiDB-lite"/>
    </source>
</evidence>
<sequence>MALDQDAILPGEENEWIAAAQAGDRQAFARLVDRYWDRLYRWLYHLTRDRHKAEDLAQETFLKVLAALGSFRPGSNFRAWLFRIGHNNFVNLKRTEKRTGHPLSEDTPGPSVGAPEDAAADREALQVVAKAVAELPPEFRAALMLRADEGLSFKEVAAILNITEETARWRVFKARQKLVKVLAPELLPPGVGEGERGT</sequence>
<dbReference type="PROSITE" id="PS01063">
    <property type="entry name" value="SIGMA70_ECF"/>
    <property type="match status" value="1"/>
</dbReference>
<dbReference type="NCBIfam" id="TIGR02937">
    <property type="entry name" value="sigma70-ECF"/>
    <property type="match status" value="1"/>
</dbReference>
<organism evidence="10 11">
    <name type="scientific">Fimbriiglobus ruber</name>
    <dbReference type="NCBI Taxonomy" id="1908690"/>
    <lineage>
        <taxon>Bacteria</taxon>
        <taxon>Pseudomonadati</taxon>
        <taxon>Planctomycetota</taxon>
        <taxon>Planctomycetia</taxon>
        <taxon>Gemmatales</taxon>
        <taxon>Gemmataceae</taxon>
        <taxon>Fimbriiglobus</taxon>
    </lineage>
</organism>
<dbReference type="AlphaFoldDB" id="A0A225D932"/>
<feature type="region of interest" description="Disordered" evidence="7">
    <location>
        <begin position="98"/>
        <end position="117"/>
    </location>
</feature>
<evidence type="ECO:0000256" key="6">
    <source>
        <dbReference type="RuleBase" id="RU000716"/>
    </source>
</evidence>
<name>A0A225D932_9BACT</name>
<feature type="domain" description="RNA polymerase sigma-70 region 2" evidence="8">
    <location>
        <begin position="31"/>
        <end position="99"/>
    </location>
</feature>
<evidence type="ECO:0000256" key="1">
    <source>
        <dbReference type="ARBA" id="ARBA00010641"/>
    </source>
</evidence>
<accession>A0A225D932</accession>
<reference evidence="11" key="1">
    <citation type="submission" date="2017-06" db="EMBL/GenBank/DDBJ databases">
        <title>Genome analysis of Fimbriiglobus ruber SP5, the first member of the order Planctomycetales with confirmed chitinolytic capability.</title>
        <authorList>
            <person name="Ravin N.V."/>
            <person name="Rakitin A.L."/>
            <person name="Ivanova A.A."/>
            <person name="Beletsky A.V."/>
            <person name="Kulichevskaya I.S."/>
            <person name="Mardanov A.V."/>
            <person name="Dedysh S.N."/>
        </authorList>
    </citation>
    <scope>NUCLEOTIDE SEQUENCE [LARGE SCALE GENOMIC DNA]</scope>
    <source>
        <strain evidence="11">SP5</strain>
    </source>
</reference>
<evidence type="ECO:0000259" key="8">
    <source>
        <dbReference type="Pfam" id="PF04542"/>
    </source>
</evidence>
<keyword evidence="3 6" id="KW-0731">Sigma factor</keyword>
<dbReference type="PANTHER" id="PTHR43133:SF8">
    <property type="entry name" value="RNA POLYMERASE SIGMA FACTOR HI_1459-RELATED"/>
    <property type="match status" value="1"/>
</dbReference>
<dbReference type="InterPro" id="IPR000838">
    <property type="entry name" value="RNA_pol_sigma70_ECF_CS"/>
</dbReference>
<dbReference type="SUPFAM" id="SSF88946">
    <property type="entry name" value="Sigma2 domain of RNA polymerase sigma factors"/>
    <property type="match status" value="1"/>
</dbReference>
<evidence type="ECO:0000313" key="10">
    <source>
        <dbReference type="EMBL" id="OWK37972.1"/>
    </source>
</evidence>
<comment type="caution">
    <text evidence="10">The sequence shown here is derived from an EMBL/GenBank/DDBJ whole genome shotgun (WGS) entry which is preliminary data.</text>
</comment>
<proteinExistence type="inferred from homology"/>
<dbReference type="InterPro" id="IPR036388">
    <property type="entry name" value="WH-like_DNA-bd_sf"/>
</dbReference>
<dbReference type="Gene3D" id="1.10.10.10">
    <property type="entry name" value="Winged helix-like DNA-binding domain superfamily/Winged helix DNA-binding domain"/>
    <property type="match status" value="1"/>
</dbReference>
<dbReference type="InterPro" id="IPR013324">
    <property type="entry name" value="RNA_pol_sigma_r3/r4-like"/>
</dbReference>
<dbReference type="InterPro" id="IPR007627">
    <property type="entry name" value="RNA_pol_sigma70_r2"/>
</dbReference>
<evidence type="ECO:0000256" key="3">
    <source>
        <dbReference type="ARBA" id="ARBA00023082"/>
    </source>
</evidence>
<evidence type="ECO:0000256" key="2">
    <source>
        <dbReference type="ARBA" id="ARBA00023015"/>
    </source>
</evidence>
<dbReference type="GO" id="GO:0016987">
    <property type="term" value="F:sigma factor activity"/>
    <property type="evidence" value="ECO:0007669"/>
    <property type="project" value="UniProtKB-KW"/>
</dbReference>
<evidence type="ECO:0000259" key="9">
    <source>
        <dbReference type="Pfam" id="PF08281"/>
    </source>
</evidence>
<keyword evidence="5 6" id="KW-0804">Transcription</keyword>
<dbReference type="Pfam" id="PF04542">
    <property type="entry name" value="Sigma70_r2"/>
    <property type="match status" value="1"/>
</dbReference>
<dbReference type="SUPFAM" id="SSF88659">
    <property type="entry name" value="Sigma3 and sigma4 domains of RNA polymerase sigma factors"/>
    <property type="match status" value="1"/>
</dbReference>
<dbReference type="Pfam" id="PF08281">
    <property type="entry name" value="Sigma70_r4_2"/>
    <property type="match status" value="1"/>
</dbReference>
<evidence type="ECO:0000313" key="11">
    <source>
        <dbReference type="Proteomes" id="UP000214646"/>
    </source>
</evidence>
<keyword evidence="11" id="KW-1185">Reference proteome</keyword>